<organism evidence="1 2">
    <name type="scientific">Sporosarcina soli</name>
    <dbReference type="NCBI Taxonomy" id="334736"/>
    <lineage>
        <taxon>Bacteria</taxon>
        <taxon>Bacillati</taxon>
        <taxon>Bacillota</taxon>
        <taxon>Bacilli</taxon>
        <taxon>Bacillales</taxon>
        <taxon>Caryophanaceae</taxon>
        <taxon>Sporosarcina</taxon>
    </lineage>
</organism>
<reference evidence="2" key="1">
    <citation type="journal article" date="2019" name="Int. J. Syst. Evol. Microbiol.">
        <title>The Global Catalogue of Microorganisms (GCM) 10K type strain sequencing project: providing services to taxonomists for standard genome sequencing and annotation.</title>
        <authorList>
            <consortium name="The Broad Institute Genomics Platform"/>
            <consortium name="The Broad Institute Genome Sequencing Center for Infectious Disease"/>
            <person name="Wu L."/>
            <person name="Ma J."/>
        </authorList>
    </citation>
    <scope>NUCLEOTIDE SEQUENCE [LARGE SCALE GENOMIC DNA]</scope>
    <source>
        <strain evidence="2">CGMCC 4.1434</strain>
    </source>
</reference>
<evidence type="ECO:0000313" key="1">
    <source>
        <dbReference type="EMBL" id="MFC5589533.1"/>
    </source>
</evidence>
<name>A0ABW0TKP0_9BACL</name>
<sequence>MKNLTADQIRQLNMYSIYTEQPERPLFTLQTLLDPKQTEHVLTTVQAISGSPNRTVAASYFMRRLGMFIAMQFTNLAMYDEIWDGSHNRLVFGAKKEYGKLAVSTFADAEDWRTVDDEERQDVISRILTEECKAVIQQMRTVASISPLTLWENIFGFLLWQYHVLLANPATEYEARADFDMLRDDALWKGIAPHSLFATYLKGNEPSILLNTEVRTTCCFSKDVPGLMQCGFCPLR</sequence>
<dbReference type="EMBL" id="JBHSNO010000005">
    <property type="protein sequence ID" value="MFC5589533.1"/>
    <property type="molecule type" value="Genomic_DNA"/>
</dbReference>
<evidence type="ECO:0008006" key="3">
    <source>
        <dbReference type="Google" id="ProtNLM"/>
    </source>
</evidence>
<comment type="caution">
    <text evidence="1">The sequence shown here is derived from an EMBL/GenBank/DDBJ whole genome shotgun (WGS) entry which is preliminary data.</text>
</comment>
<dbReference type="Proteomes" id="UP001596109">
    <property type="component" value="Unassembled WGS sequence"/>
</dbReference>
<dbReference type="RefSeq" id="WP_381434352.1">
    <property type="nucleotide sequence ID" value="NZ_JBHSNO010000005.1"/>
</dbReference>
<gene>
    <name evidence="1" type="ORF">ACFPRA_11575</name>
</gene>
<evidence type="ECO:0000313" key="2">
    <source>
        <dbReference type="Proteomes" id="UP001596109"/>
    </source>
</evidence>
<accession>A0ABW0TKP0</accession>
<proteinExistence type="predicted"/>
<protein>
    <recommendedName>
        <fullName evidence="3">Ferric iron reductase protein FhuF</fullName>
    </recommendedName>
</protein>
<keyword evidence="2" id="KW-1185">Reference proteome</keyword>